<evidence type="ECO:0000313" key="3">
    <source>
        <dbReference type="Proteomes" id="UP001652624"/>
    </source>
</evidence>
<dbReference type="RefSeq" id="XP_060029871.1">
    <property type="nucleotide sequence ID" value="XM_060173888.1"/>
</dbReference>
<dbReference type="InterPro" id="IPR055406">
    <property type="entry name" value="HEAT_Maestro"/>
</dbReference>
<dbReference type="PANTHER" id="PTHR23120">
    <property type="entry name" value="MAESTRO-RELATED HEAT DOMAIN-CONTAINING"/>
    <property type="match status" value="1"/>
</dbReference>
<feature type="domain" description="Maestro/Maestro-like HEAT-repeats" evidence="2">
    <location>
        <begin position="51"/>
        <end position="212"/>
    </location>
</feature>
<name>A0ABM3VZX9_ERIEU</name>
<dbReference type="Gene3D" id="1.25.10.10">
    <property type="entry name" value="Leucine-rich Repeat Variant"/>
    <property type="match status" value="1"/>
</dbReference>
<dbReference type="Pfam" id="PF23227">
    <property type="entry name" value="HEAT_MROH2B_C"/>
    <property type="match status" value="1"/>
</dbReference>
<dbReference type="InterPro" id="IPR011989">
    <property type="entry name" value="ARM-like"/>
</dbReference>
<dbReference type="InterPro" id="IPR016024">
    <property type="entry name" value="ARM-type_fold"/>
</dbReference>
<organism evidence="3 4">
    <name type="scientific">Erinaceus europaeus</name>
    <name type="common">Western European hedgehog</name>
    <dbReference type="NCBI Taxonomy" id="9365"/>
    <lineage>
        <taxon>Eukaryota</taxon>
        <taxon>Metazoa</taxon>
        <taxon>Chordata</taxon>
        <taxon>Craniata</taxon>
        <taxon>Vertebrata</taxon>
        <taxon>Euteleostomi</taxon>
        <taxon>Mammalia</taxon>
        <taxon>Eutheria</taxon>
        <taxon>Laurasiatheria</taxon>
        <taxon>Eulipotyphla</taxon>
        <taxon>Erinaceidae</taxon>
        <taxon>Erinaceinae</taxon>
        <taxon>Erinaceus</taxon>
    </lineage>
</organism>
<dbReference type="PANTHER" id="PTHR23120:SF39">
    <property type="entry name" value="MAESTRO"/>
    <property type="match status" value="1"/>
</dbReference>
<accession>A0ABM3VZX9</accession>
<reference evidence="4 5" key="1">
    <citation type="submission" date="2025-05" db="UniProtKB">
        <authorList>
            <consortium name="RefSeq"/>
        </authorList>
    </citation>
    <scope>IDENTIFICATION</scope>
</reference>
<evidence type="ECO:0000313" key="4">
    <source>
        <dbReference type="RefSeq" id="XP_060029870.1"/>
    </source>
</evidence>
<evidence type="ECO:0000259" key="2">
    <source>
        <dbReference type="Pfam" id="PF23227"/>
    </source>
</evidence>
<dbReference type="InterPro" id="IPR045206">
    <property type="entry name" value="Maestro_heat-like_prot"/>
</dbReference>
<dbReference type="GeneID" id="103107178"/>
<feature type="region of interest" description="Disordered" evidence="1">
    <location>
        <begin position="1"/>
        <end position="23"/>
    </location>
</feature>
<proteinExistence type="predicted"/>
<dbReference type="SUPFAM" id="SSF48371">
    <property type="entry name" value="ARM repeat"/>
    <property type="match status" value="1"/>
</dbReference>
<dbReference type="Proteomes" id="UP001652624">
    <property type="component" value="Chromosome 15"/>
</dbReference>
<gene>
    <name evidence="4 5" type="primary">MRO</name>
</gene>
<protein>
    <submittedName>
        <fullName evidence="4 5">Protein maestro isoform X1</fullName>
    </submittedName>
</protein>
<sequence>MDQAERNPGQPLSIPSSQGKKKRTSMASFLSKVSWKLRFQKREPMKNAFLLLAERAQDPSARKRHMAMRGLGTLACESPDKLRKYKKLVLDLLVHGLYDPMSSEVIHESMKTLSIILNKIQGKGLGSFFIDITLQTRTLLDDENDSLRYSAFVLFGQLAAFAGRKWKKFFTRQVKQTQDSLLIHLQDRNPQVAKACKTTFRACSPYLIQRKEYSFQSEDEPRNPKLCRQLAMTKAPGGLCTGHIGCGCLDPQWRAGHPAAITGHQDGLFSCLVINNRLLFPRSRDLTESSLMCTFANFFQSHYHPELLQFFYANKIL</sequence>
<dbReference type="RefSeq" id="XP_060029870.1">
    <property type="nucleotide sequence ID" value="XM_060173887.1"/>
</dbReference>
<evidence type="ECO:0000256" key="1">
    <source>
        <dbReference type="SAM" id="MobiDB-lite"/>
    </source>
</evidence>
<keyword evidence="3" id="KW-1185">Reference proteome</keyword>
<evidence type="ECO:0000313" key="5">
    <source>
        <dbReference type="RefSeq" id="XP_060029871.1"/>
    </source>
</evidence>